<dbReference type="STRING" id="315423.SAMN04488020_104264"/>
<gene>
    <name evidence="1" type="ORF">PAM7066_01887</name>
</gene>
<organism evidence="1 2">
    <name type="scientific">Palleronia marisminoris</name>
    <dbReference type="NCBI Taxonomy" id="315423"/>
    <lineage>
        <taxon>Bacteria</taxon>
        <taxon>Pseudomonadati</taxon>
        <taxon>Pseudomonadota</taxon>
        <taxon>Alphaproteobacteria</taxon>
        <taxon>Rhodobacterales</taxon>
        <taxon>Roseobacteraceae</taxon>
        <taxon>Palleronia</taxon>
    </lineage>
</organism>
<accession>A0A1Y5SQR6</accession>
<keyword evidence="2" id="KW-1185">Reference proteome</keyword>
<name>A0A1Y5SQR6_9RHOB</name>
<proteinExistence type="predicted"/>
<evidence type="ECO:0000313" key="2">
    <source>
        <dbReference type="Proteomes" id="UP000193870"/>
    </source>
</evidence>
<dbReference type="Proteomes" id="UP000193870">
    <property type="component" value="Unassembled WGS sequence"/>
</dbReference>
<dbReference type="AlphaFoldDB" id="A0A1Y5SQR6"/>
<reference evidence="1 2" key="1">
    <citation type="submission" date="2017-03" db="EMBL/GenBank/DDBJ databases">
        <authorList>
            <person name="Afonso C.L."/>
            <person name="Miller P.J."/>
            <person name="Scott M.A."/>
            <person name="Spackman E."/>
            <person name="Goraichik I."/>
            <person name="Dimitrov K.M."/>
            <person name="Suarez D.L."/>
            <person name="Swayne D.E."/>
        </authorList>
    </citation>
    <scope>NUCLEOTIDE SEQUENCE [LARGE SCALE GENOMIC DNA]</scope>
    <source>
        <strain evidence="1 2">CECT 7066</strain>
    </source>
</reference>
<dbReference type="EMBL" id="FWFV01000004">
    <property type="protein sequence ID" value="SLN43163.1"/>
    <property type="molecule type" value="Genomic_DNA"/>
</dbReference>
<sequence length="60" mass="6106">MNHTVQYGIKNAMTFTFIKGAMLAGAMIAPHADAGPGTTRSAAPEAPAIVLTVPAQSATH</sequence>
<evidence type="ECO:0000313" key="1">
    <source>
        <dbReference type="EMBL" id="SLN43163.1"/>
    </source>
</evidence>
<protein>
    <submittedName>
        <fullName evidence="1">Uncharacterized protein</fullName>
    </submittedName>
</protein>